<evidence type="ECO:0000313" key="2">
    <source>
        <dbReference type="Proteomes" id="UP001056120"/>
    </source>
</evidence>
<comment type="caution">
    <text evidence="1">The sequence shown here is derived from an EMBL/GenBank/DDBJ whole genome shotgun (WGS) entry which is preliminary data.</text>
</comment>
<protein>
    <submittedName>
        <fullName evidence="1">Uncharacterized protein</fullName>
    </submittedName>
</protein>
<reference evidence="1 2" key="2">
    <citation type="journal article" date="2022" name="Mol. Ecol. Resour.">
        <title>The genomes of chicory, endive, great burdock and yacon provide insights into Asteraceae paleo-polyploidization history and plant inulin production.</title>
        <authorList>
            <person name="Fan W."/>
            <person name="Wang S."/>
            <person name="Wang H."/>
            <person name="Wang A."/>
            <person name="Jiang F."/>
            <person name="Liu H."/>
            <person name="Zhao H."/>
            <person name="Xu D."/>
            <person name="Zhang Y."/>
        </authorList>
    </citation>
    <scope>NUCLEOTIDE SEQUENCE [LARGE SCALE GENOMIC DNA]</scope>
    <source>
        <strain evidence="2">cv. Yunnan</strain>
        <tissue evidence="1">Leaves</tissue>
    </source>
</reference>
<sequence>MNLSLMMKPSLLSNPNPNPMLIRLPPQTSHCLIKKKFLVLAMNKDEKKSQKEEEKKMMKEVKPKSTMDLAIDFVISTGLAGFQEAFFEELKLYLKSFFEWASERVPKKVIDELLKIRIIKESVPMITRVLKTFAVFAAGFVIFLLQLKRAVK</sequence>
<dbReference type="Proteomes" id="UP001056120">
    <property type="component" value="Linkage Group LG24"/>
</dbReference>
<accession>A0ACB9AXM1</accession>
<organism evidence="1 2">
    <name type="scientific">Smallanthus sonchifolius</name>
    <dbReference type="NCBI Taxonomy" id="185202"/>
    <lineage>
        <taxon>Eukaryota</taxon>
        <taxon>Viridiplantae</taxon>
        <taxon>Streptophyta</taxon>
        <taxon>Embryophyta</taxon>
        <taxon>Tracheophyta</taxon>
        <taxon>Spermatophyta</taxon>
        <taxon>Magnoliopsida</taxon>
        <taxon>eudicotyledons</taxon>
        <taxon>Gunneridae</taxon>
        <taxon>Pentapetalae</taxon>
        <taxon>asterids</taxon>
        <taxon>campanulids</taxon>
        <taxon>Asterales</taxon>
        <taxon>Asteraceae</taxon>
        <taxon>Asteroideae</taxon>
        <taxon>Heliantheae alliance</taxon>
        <taxon>Millerieae</taxon>
        <taxon>Smallanthus</taxon>
    </lineage>
</organism>
<evidence type="ECO:0000313" key="1">
    <source>
        <dbReference type="EMBL" id="KAI3714221.1"/>
    </source>
</evidence>
<gene>
    <name evidence="1" type="ORF">L1987_72818</name>
</gene>
<reference evidence="2" key="1">
    <citation type="journal article" date="2022" name="Mol. Ecol. Resour.">
        <title>The genomes of chicory, endive, great burdock and yacon provide insights into Asteraceae palaeo-polyploidization history and plant inulin production.</title>
        <authorList>
            <person name="Fan W."/>
            <person name="Wang S."/>
            <person name="Wang H."/>
            <person name="Wang A."/>
            <person name="Jiang F."/>
            <person name="Liu H."/>
            <person name="Zhao H."/>
            <person name="Xu D."/>
            <person name="Zhang Y."/>
        </authorList>
    </citation>
    <scope>NUCLEOTIDE SEQUENCE [LARGE SCALE GENOMIC DNA]</scope>
    <source>
        <strain evidence="2">cv. Yunnan</strain>
    </source>
</reference>
<name>A0ACB9AXM1_9ASTR</name>
<keyword evidence="2" id="KW-1185">Reference proteome</keyword>
<dbReference type="EMBL" id="CM042041">
    <property type="protein sequence ID" value="KAI3714221.1"/>
    <property type="molecule type" value="Genomic_DNA"/>
</dbReference>
<proteinExistence type="predicted"/>